<sequence length="103" mass="11915">MEALVIPEVQRSILNQSLDNQMHPISLYQLLLVAVKFQSKAHLLKIPSHKRKLSLHTKDLQHLQDRGFMYGPIILTEICRGINHLINVKSSHTERIQITQMKV</sequence>
<reference evidence="1 2" key="1">
    <citation type="submission" date="2013-11" db="EMBL/GenBank/DDBJ databases">
        <title>Genome sequencing of Stegodyphus mimosarum.</title>
        <authorList>
            <person name="Bechsgaard J."/>
        </authorList>
    </citation>
    <scope>NUCLEOTIDE SEQUENCE [LARGE SCALE GENOMIC DNA]</scope>
</reference>
<dbReference type="EMBL" id="KK120301">
    <property type="protein sequence ID" value="KFM78009.1"/>
    <property type="molecule type" value="Genomic_DNA"/>
</dbReference>
<dbReference type="Proteomes" id="UP000054359">
    <property type="component" value="Unassembled WGS sequence"/>
</dbReference>
<gene>
    <name evidence="1" type="ORF">X975_23366</name>
</gene>
<proteinExistence type="predicted"/>
<dbReference type="AlphaFoldDB" id="A0A087UKX0"/>
<evidence type="ECO:0000313" key="1">
    <source>
        <dbReference type="EMBL" id="KFM78009.1"/>
    </source>
</evidence>
<protein>
    <submittedName>
        <fullName evidence="1">Uncharacterized protein</fullName>
    </submittedName>
</protein>
<feature type="non-terminal residue" evidence="1">
    <location>
        <position position="103"/>
    </location>
</feature>
<accession>A0A087UKX0</accession>
<name>A0A087UKX0_STEMI</name>
<evidence type="ECO:0000313" key="2">
    <source>
        <dbReference type="Proteomes" id="UP000054359"/>
    </source>
</evidence>
<organism evidence="1 2">
    <name type="scientific">Stegodyphus mimosarum</name>
    <name type="common">African social velvet spider</name>
    <dbReference type="NCBI Taxonomy" id="407821"/>
    <lineage>
        <taxon>Eukaryota</taxon>
        <taxon>Metazoa</taxon>
        <taxon>Ecdysozoa</taxon>
        <taxon>Arthropoda</taxon>
        <taxon>Chelicerata</taxon>
        <taxon>Arachnida</taxon>
        <taxon>Araneae</taxon>
        <taxon>Araneomorphae</taxon>
        <taxon>Entelegynae</taxon>
        <taxon>Eresoidea</taxon>
        <taxon>Eresidae</taxon>
        <taxon>Stegodyphus</taxon>
    </lineage>
</organism>
<keyword evidence="2" id="KW-1185">Reference proteome</keyword>